<name>A0A1X6NGI5_9APHY</name>
<evidence type="ECO:0000313" key="2">
    <source>
        <dbReference type="EMBL" id="OSX67453.1"/>
    </source>
</evidence>
<feature type="compositionally biased region" description="Basic and acidic residues" evidence="1">
    <location>
        <begin position="141"/>
        <end position="157"/>
    </location>
</feature>
<reference evidence="2 3" key="1">
    <citation type="submission" date="2017-04" db="EMBL/GenBank/DDBJ databases">
        <title>Genome Sequence of the Model Brown-Rot Fungus Postia placenta SB12.</title>
        <authorList>
            <consortium name="DOE Joint Genome Institute"/>
            <person name="Gaskell J."/>
            <person name="Kersten P."/>
            <person name="Larrondo L.F."/>
            <person name="Canessa P."/>
            <person name="Martinez D."/>
            <person name="Hibbett D."/>
            <person name="Schmoll M."/>
            <person name="Kubicek C.P."/>
            <person name="Martinez A.T."/>
            <person name="Yadav J."/>
            <person name="Master E."/>
            <person name="Magnuson J.K."/>
            <person name="James T."/>
            <person name="Yaver D."/>
            <person name="Berka R."/>
            <person name="Labutti K."/>
            <person name="Lipzen A."/>
            <person name="Aerts A."/>
            <person name="Barry K."/>
            <person name="Henrissat B."/>
            <person name="Blanchette R."/>
            <person name="Grigoriev I."/>
            <person name="Cullen D."/>
        </authorList>
    </citation>
    <scope>NUCLEOTIDE SEQUENCE [LARGE SCALE GENOMIC DNA]</scope>
    <source>
        <strain evidence="2 3">MAD-698-R-SB12</strain>
    </source>
</reference>
<feature type="compositionally biased region" description="Basic and acidic residues" evidence="1">
    <location>
        <begin position="234"/>
        <end position="245"/>
    </location>
</feature>
<dbReference type="OrthoDB" id="3201807at2759"/>
<dbReference type="EMBL" id="KZ110591">
    <property type="protein sequence ID" value="OSX67453.1"/>
    <property type="molecule type" value="Genomic_DNA"/>
</dbReference>
<gene>
    <name evidence="2" type="ORF">POSPLADRAFT_1064092</name>
</gene>
<organism evidence="2 3">
    <name type="scientific">Postia placenta MAD-698-R-SB12</name>
    <dbReference type="NCBI Taxonomy" id="670580"/>
    <lineage>
        <taxon>Eukaryota</taxon>
        <taxon>Fungi</taxon>
        <taxon>Dikarya</taxon>
        <taxon>Basidiomycota</taxon>
        <taxon>Agaricomycotina</taxon>
        <taxon>Agaricomycetes</taxon>
        <taxon>Polyporales</taxon>
        <taxon>Adustoporiaceae</taxon>
        <taxon>Rhodonia</taxon>
    </lineage>
</organism>
<dbReference type="AlphaFoldDB" id="A0A1X6NGI5"/>
<accession>A0A1X6NGI5</accession>
<sequence length="260" mass="28793">MAYPIQWLDATFSSRARTEELLRPDVESELITPHDFQLAAAFLPGLHRYWPYGYAMLGSGAAAGYARFYRRPPASLNRTSLLATVAGFLGAAYGQFRRAKAHWTFTQLLDDPLAFSQALENVNQRTGGVRPLTWTLQRAKDVPGREDVHGDVPRPAEDVWASGADSATQPDPAPRSAQVPATSTSETILKNRWEEIRAANARKAGQSSSWDALRQNHERSRMQGQNGTAGAERVSGETDRAREQAQFDALLEAERRVASR</sequence>
<feature type="region of interest" description="Disordered" evidence="1">
    <location>
        <begin position="199"/>
        <end position="247"/>
    </location>
</feature>
<dbReference type="Proteomes" id="UP000194127">
    <property type="component" value="Unassembled WGS sequence"/>
</dbReference>
<proteinExistence type="predicted"/>
<dbReference type="GeneID" id="36326709"/>
<feature type="region of interest" description="Disordered" evidence="1">
    <location>
        <begin position="141"/>
        <end position="186"/>
    </location>
</feature>
<keyword evidence="3" id="KW-1185">Reference proteome</keyword>
<evidence type="ECO:0000256" key="1">
    <source>
        <dbReference type="SAM" id="MobiDB-lite"/>
    </source>
</evidence>
<protein>
    <submittedName>
        <fullName evidence="2">Uncharacterized protein</fullName>
    </submittedName>
</protein>
<dbReference type="RefSeq" id="XP_024344247.1">
    <property type="nucleotide sequence ID" value="XM_024481759.1"/>
</dbReference>
<evidence type="ECO:0000313" key="3">
    <source>
        <dbReference type="Proteomes" id="UP000194127"/>
    </source>
</evidence>
<dbReference type="STRING" id="670580.A0A1X6NGI5"/>